<comment type="similarity">
    <text evidence="1">Belongs to the arrestin family.</text>
</comment>
<dbReference type="InterPro" id="IPR014756">
    <property type="entry name" value="Ig_E-set"/>
</dbReference>
<protein>
    <recommendedName>
        <fullName evidence="2">Arrestin C-terminal-like domain-containing protein</fullName>
    </recommendedName>
</protein>
<accession>A0A671TDV7</accession>
<dbReference type="SMART" id="SM01017">
    <property type="entry name" value="Arrestin_C"/>
    <property type="match status" value="1"/>
</dbReference>
<dbReference type="AlphaFoldDB" id="A0A671TDV7"/>
<evidence type="ECO:0000259" key="2">
    <source>
        <dbReference type="SMART" id="SM01017"/>
    </source>
</evidence>
<reference evidence="3" key="3">
    <citation type="submission" date="2025-09" db="UniProtKB">
        <authorList>
            <consortium name="Ensembl"/>
        </authorList>
    </citation>
    <scope>IDENTIFICATION</scope>
</reference>
<reference evidence="3" key="1">
    <citation type="submission" date="2021-04" db="EMBL/GenBank/DDBJ databases">
        <authorList>
            <consortium name="Wellcome Sanger Institute Data Sharing"/>
        </authorList>
    </citation>
    <scope>NUCLEOTIDE SEQUENCE [LARGE SCALE GENOMIC DNA]</scope>
</reference>
<keyword evidence="4" id="KW-1185">Reference proteome</keyword>
<dbReference type="Pfam" id="PF02752">
    <property type="entry name" value="Arrestin_C"/>
    <property type="match status" value="1"/>
</dbReference>
<reference evidence="3" key="2">
    <citation type="submission" date="2025-08" db="UniProtKB">
        <authorList>
            <consortium name="Ensembl"/>
        </authorList>
    </citation>
    <scope>IDENTIFICATION</scope>
</reference>
<proteinExistence type="inferred from homology"/>
<dbReference type="Pfam" id="PF00339">
    <property type="entry name" value="Arrestin_N"/>
    <property type="match status" value="1"/>
</dbReference>
<dbReference type="GeneTree" id="ENSGT00940000164012"/>
<dbReference type="InterPro" id="IPR050357">
    <property type="entry name" value="Arrestin_domain-protein"/>
</dbReference>
<dbReference type="GO" id="GO:0007399">
    <property type="term" value="P:nervous system development"/>
    <property type="evidence" value="ECO:0007669"/>
    <property type="project" value="UniProtKB-ARBA"/>
</dbReference>
<evidence type="ECO:0000313" key="4">
    <source>
        <dbReference type="Proteomes" id="UP000472265"/>
    </source>
</evidence>
<name>A0A671TDV7_SPAAU</name>
<feature type="domain" description="Arrestin C-terminal-like" evidence="2">
    <location>
        <begin position="158"/>
        <end position="279"/>
    </location>
</feature>
<dbReference type="OMA" id="SEHYGKT"/>
<dbReference type="GO" id="GO:0005737">
    <property type="term" value="C:cytoplasm"/>
    <property type="evidence" value="ECO:0007669"/>
    <property type="project" value="TreeGrafter"/>
</dbReference>
<dbReference type="Gene3D" id="2.60.40.640">
    <property type="match status" value="2"/>
</dbReference>
<dbReference type="PANTHER" id="PTHR11188:SF135">
    <property type="entry name" value="ARRESTIN DOMAIN CONTAINING 3-LIKE-RELATED"/>
    <property type="match status" value="1"/>
</dbReference>
<dbReference type="SUPFAM" id="SSF81296">
    <property type="entry name" value="E set domains"/>
    <property type="match status" value="2"/>
</dbReference>
<dbReference type="PANTHER" id="PTHR11188">
    <property type="entry name" value="ARRESTIN DOMAIN CONTAINING PROTEIN"/>
    <property type="match status" value="1"/>
</dbReference>
<organism evidence="3 4">
    <name type="scientific">Sparus aurata</name>
    <name type="common">Gilthead sea bream</name>
    <dbReference type="NCBI Taxonomy" id="8175"/>
    <lineage>
        <taxon>Eukaryota</taxon>
        <taxon>Metazoa</taxon>
        <taxon>Chordata</taxon>
        <taxon>Craniata</taxon>
        <taxon>Vertebrata</taxon>
        <taxon>Euteleostomi</taxon>
        <taxon>Actinopterygii</taxon>
        <taxon>Neopterygii</taxon>
        <taxon>Teleostei</taxon>
        <taxon>Neoteleostei</taxon>
        <taxon>Acanthomorphata</taxon>
        <taxon>Eupercaria</taxon>
        <taxon>Spariformes</taxon>
        <taxon>Sparidae</taxon>
        <taxon>Sparus</taxon>
    </lineage>
</organism>
<dbReference type="GO" id="GO:0005886">
    <property type="term" value="C:plasma membrane"/>
    <property type="evidence" value="ECO:0007669"/>
    <property type="project" value="TreeGrafter"/>
</dbReference>
<dbReference type="InParanoid" id="A0A671TDV7"/>
<evidence type="ECO:0000313" key="3">
    <source>
        <dbReference type="Ensembl" id="ENSSAUP00010000418.1"/>
    </source>
</evidence>
<dbReference type="Proteomes" id="UP000472265">
    <property type="component" value="Chromosome 5"/>
</dbReference>
<dbReference type="GO" id="GO:0015031">
    <property type="term" value="P:protein transport"/>
    <property type="evidence" value="ECO:0007669"/>
    <property type="project" value="TreeGrafter"/>
</dbReference>
<dbReference type="InterPro" id="IPR011022">
    <property type="entry name" value="Arrestin_C-like"/>
</dbReference>
<evidence type="ECO:0000256" key="1">
    <source>
        <dbReference type="ARBA" id="ARBA00005298"/>
    </source>
</evidence>
<dbReference type="InterPro" id="IPR014752">
    <property type="entry name" value="Arrestin-like_C"/>
</dbReference>
<sequence>MPTIRTKIKSLSVGYNPINKSNIFTSGDCITGQITLDMEKRCTIDSLCIKLKGKAEVKWTEHYGKQSVTYHAKVKYFSIKQFVVEKGKGKGLLSLIRELPSSFKDTYGKIVYTLEANLSRSMRVDSKVKEKFTLSHNWNLNSDPTLMVLSRRITHTHTQTLIVYDVLLCFAGEGIKVVASIHNKSSRDIKPKYCLYKKCSYFAKGKRKVHTKDILKEVGDPIPPSAGQTVTRVITIPPDTCVSILNCIILRVEYRLRVYLDVKYASDPEIKFPIVILPALQGPDGEHLPAYPTYGSEGYAFAGSDMPGGTGFPQNPAASGPFAPPPPYGTYGMYPRLMSPLQNIYLRDLTAPDRETQCGYPTSLPPAAIYVTQYHE</sequence>
<dbReference type="InterPro" id="IPR011021">
    <property type="entry name" value="Arrestin-like_N"/>
</dbReference>
<dbReference type="Ensembl" id="ENSSAUT00010000451.1">
    <property type="protein sequence ID" value="ENSSAUP00010000418.1"/>
    <property type="gene ID" value="ENSSAUG00010000251.1"/>
</dbReference>